<evidence type="ECO:0000259" key="7">
    <source>
        <dbReference type="PROSITE" id="PS50105"/>
    </source>
</evidence>
<dbReference type="Pfam" id="PF00018">
    <property type="entry name" value="SH3_1"/>
    <property type="match status" value="1"/>
</dbReference>
<reference evidence="8 9" key="3">
    <citation type="journal article" date="2015" name="Genome Announc.">
        <title>Draft Genome Sequence of the Archiascomycetous Yeast Saitoella complicata.</title>
        <authorList>
            <person name="Yamauchi K."/>
            <person name="Kondo S."/>
            <person name="Hamamoto M."/>
            <person name="Takahashi Y."/>
            <person name="Ogura Y."/>
            <person name="Hayashi T."/>
            <person name="Nishida H."/>
        </authorList>
    </citation>
    <scope>NUCLEOTIDE SEQUENCE [LARGE SCALE GENOMIC DNA]</scope>
    <source>
        <strain evidence="8 9">NRRL Y-17804</strain>
    </source>
</reference>
<dbReference type="PROSITE" id="PS50105">
    <property type="entry name" value="SAM_DOMAIN"/>
    <property type="match status" value="1"/>
</dbReference>
<evidence type="ECO:0000256" key="2">
    <source>
        <dbReference type="ARBA" id="ARBA00022553"/>
    </source>
</evidence>
<accession>A0A0E9NMF4</accession>
<evidence type="ECO:0000256" key="1">
    <source>
        <dbReference type="ARBA" id="ARBA00022443"/>
    </source>
</evidence>
<gene>
    <name evidence="8" type="ORF">G7K_5174-t1</name>
</gene>
<protein>
    <submittedName>
        <fullName evidence="8">Uncharacterized protein</fullName>
    </submittedName>
</protein>
<dbReference type="SMART" id="SM00454">
    <property type="entry name" value="SAM"/>
    <property type="match status" value="1"/>
</dbReference>
<feature type="region of interest" description="Disordered" evidence="4">
    <location>
        <begin position="63"/>
        <end position="105"/>
    </location>
</feature>
<evidence type="ECO:0000259" key="5">
    <source>
        <dbReference type="PROSITE" id="PS50002"/>
    </source>
</evidence>
<dbReference type="GO" id="GO:0055037">
    <property type="term" value="C:recycling endosome"/>
    <property type="evidence" value="ECO:0007669"/>
    <property type="project" value="TreeGrafter"/>
</dbReference>
<dbReference type="AlphaFoldDB" id="A0A0E9NMF4"/>
<dbReference type="PROSITE" id="PS50003">
    <property type="entry name" value="PH_DOMAIN"/>
    <property type="match status" value="1"/>
</dbReference>
<name>A0A0E9NMF4_SAICN</name>
<feature type="domain" description="SAM" evidence="7">
    <location>
        <begin position="142"/>
        <end position="207"/>
    </location>
</feature>
<evidence type="ECO:0000313" key="8">
    <source>
        <dbReference type="EMBL" id="GAO51062.1"/>
    </source>
</evidence>
<dbReference type="GO" id="GO:0042147">
    <property type="term" value="P:retrograde transport, endosome to Golgi"/>
    <property type="evidence" value="ECO:0007669"/>
    <property type="project" value="TreeGrafter"/>
</dbReference>
<dbReference type="InterPro" id="IPR001660">
    <property type="entry name" value="SAM"/>
</dbReference>
<dbReference type="GO" id="GO:0005829">
    <property type="term" value="C:cytosol"/>
    <property type="evidence" value="ECO:0007669"/>
    <property type="project" value="GOC"/>
</dbReference>
<evidence type="ECO:0000313" key="9">
    <source>
        <dbReference type="Proteomes" id="UP000033140"/>
    </source>
</evidence>
<dbReference type="Pfam" id="PF00169">
    <property type="entry name" value="PH"/>
    <property type="match status" value="1"/>
</dbReference>
<organism evidence="8 9">
    <name type="scientific">Saitoella complicata (strain BCRC 22490 / CBS 7301 / JCM 7358 / NBRC 10748 / NRRL Y-17804)</name>
    <dbReference type="NCBI Taxonomy" id="698492"/>
    <lineage>
        <taxon>Eukaryota</taxon>
        <taxon>Fungi</taxon>
        <taxon>Dikarya</taxon>
        <taxon>Ascomycota</taxon>
        <taxon>Taphrinomycotina</taxon>
        <taxon>Taphrinomycotina incertae sedis</taxon>
        <taxon>Saitoella</taxon>
    </lineage>
</organism>
<dbReference type="GO" id="GO:0007032">
    <property type="term" value="P:endosome organization"/>
    <property type="evidence" value="ECO:0007669"/>
    <property type="project" value="TreeGrafter"/>
</dbReference>
<dbReference type="Gene3D" id="2.30.30.40">
    <property type="entry name" value="SH3 Domains"/>
    <property type="match status" value="1"/>
</dbReference>
<dbReference type="SUPFAM" id="SSF50044">
    <property type="entry name" value="SH3-domain"/>
    <property type="match status" value="1"/>
</dbReference>
<dbReference type="SUPFAM" id="SSF50729">
    <property type="entry name" value="PH domain-like"/>
    <property type="match status" value="1"/>
</dbReference>
<dbReference type="GO" id="GO:0005802">
    <property type="term" value="C:trans-Golgi network"/>
    <property type="evidence" value="ECO:0007669"/>
    <property type="project" value="TreeGrafter"/>
</dbReference>
<dbReference type="InterPro" id="IPR011993">
    <property type="entry name" value="PH-like_dom_sf"/>
</dbReference>
<dbReference type="InterPro" id="IPR036028">
    <property type="entry name" value="SH3-like_dom_sf"/>
</dbReference>
<dbReference type="InterPro" id="IPR013761">
    <property type="entry name" value="SAM/pointed_sf"/>
</dbReference>
<proteinExistence type="predicted"/>
<keyword evidence="9" id="KW-1185">Reference proteome</keyword>
<dbReference type="PANTHER" id="PTHR22902:SF27">
    <property type="entry name" value="PLECKSTRIN HOMOLOGY DOMAIN-CONTAINING FAMILY A MEMBER 3"/>
    <property type="match status" value="1"/>
</dbReference>
<dbReference type="CDD" id="cd09535">
    <property type="entry name" value="SAM_BOI-like_fungal"/>
    <property type="match status" value="1"/>
</dbReference>
<evidence type="ECO:0000256" key="4">
    <source>
        <dbReference type="SAM" id="MobiDB-lite"/>
    </source>
</evidence>
<dbReference type="InterPro" id="IPR001849">
    <property type="entry name" value="PH_domain"/>
</dbReference>
<reference evidence="8 9" key="2">
    <citation type="journal article" date="2014" name="J. Gen. Appl. Microbiol.">
        <title>The early diverging ascomycetous budding yeast Saitoella complicata has three histone deacetylases belonging to the Clr6, Hos2, and Rpd3 lineages.</title>
        <authorList>
            <person name="Nishida H."/>
            <person name="Matsumoto T."/>
            <person name="Kondo S."/>
            <person name="Hamamoto M."/>
            <person name="Yoshikawa H."/>
        </authorList>
    </citation>
    <scope>NUCLEOTIDE SEQUENCE [LARGE SCALE GENOMIC DNA]</scope>
    <source>
        <strain evidence="8 9">NRRL Y-17804</strain>
    </source>
</reference>
<dbReference type="EMBL" id="BACD03000040">
    <property type="protein sequence ID" value="GAO51062.1"/>
    <property type="molecule type" value="Genomic_DNA"/>
</dbReference>
<feature type="region of interest" description="Disordered" evidence="4">
    <location>
        <begin position="249"/>
        <end position="377"/>
    </location>
</feature>
<dbReference type="GO" id="GO:0001881">
    <property type="term" value="P:receptor recycling"/>
    <property type="evidence" value="ECO:0007669"/>
    <property type="project" value="TreeGrafter"/>
</dbReference>
<dbReference type="InterPro" id="IPR001452">
    <property type="entry name" value="SH3_domain"/>
</dbReference>
<dbReference type="Proteomes" id="UP000033140">
    <property type="component" value="Unassembled WGS sequence"/>
</dbReference>
<dbReference type="GO" id="GO:0005769">
    <property type="term" value="C:early endosome"/>
    <property type="evidence" value="ECO:0007669"/>
    <property type="project" value="TreeGrafter"/>
</dbReference>
<reference evidence="8 9" key="1">
    <citation type="journal article" date="2011" name="J. Gen. Appl. Microbiol.">
        <title>Draft genome sequencing of the enigmatic yeast Saitoella complicata.</title>
        <authorList>
            <person name="Nishida H."/>
            <person name="Hamamoto M."/>
            <person name="Sugiyama J."/>
        </authorList>
    </citation>
    <scope>NUCLEOTIDE SEQUENCE [LARGE SCALE GENOMIC DNA]</scope>
    <source>
        <strain evidence="8 9">NRRL Y-17804</strain>
    </source>
</reference>
<dbReference type="SUPFAM" id="SSF47769">
    <property type="entry name" value="SAM/Pointed domain"/>
    <property type="match status" value="1"/>
</dbReference>
<dbReference type="InterPro" id="IPR045188">
    <property type="entry name" value="Boi1/Boi2-like"/>
</dbReference>
<dbReference type="STRING" id="698492.A0A0E9NMF4"/>
<sequence>MATRIATYDFPGTTADELPLRAGERVKVIKNDEGFGDGWWMGVNERGETGLFPVVYTVPASVASASGGSAGGSREEETLVDSRSASSASGSADRPSVERTSSEAAVGFTMTEIDSAIEELSGRSSPGVFLPHNDFEDDVRSWSPESVAEWIAAAGFEDDVAAAFLDNDISGEILLELDSGSLRDELGIRSFGKRFEILRAIERLMMRNGMEAELDVLGIGGASQESLQPPLVEMRSASRLSMLDVAEMTRPSTSGTGSTGSGSGDIVRSPTLPFRTESPVPASPAATHFTNSSPVLPHSPSLNFRESPTIPSFAARSPRFSTFTDKSPRFSTYDAPPRPQSMALSPGRKPTLSAGDSGFGGSIPNTPELGSVMPPSPTKNPTLNAVRGLHRKSVSMSQVWRKSTLIEEEEAEGHLRTMSGETLRTPDGRALAHWRQQSSLGTIKPPTLLDLAEATPRESEEDNSMPPPPPPKSPRTRSRSPAKFAGAGHARSKTIDASTNAAAANALRKAKSQNAMRPTQVRKNTLTGLDKGLIELSAAKASVSSDCCGWMKKRGKHGVWKARYFCLKGTRLAYYYSDKDTKEKGLIDIKSHRVQSAVDDILVVGGGKFCFKVVPPAPGAAKAALTFTPPKVHFLAVDNREEMKKWVGALMKATIVNDTTVPVISSCTTPLVPLKKAQEMKLGSPQLDYLPQFEGLGGSGLGIPKELIRGVSEGSVATLSSVGRREKHELARTGSEPL</sequence>
<evidence type="ECO:0000256" key="3">
    <source>
        <dbReference type="PROSITE-ProRule" id="PRU00192"/>
    </source>
</evidence>
<dbReference type="OMA" id="FGDGWWE"/>
<feature type="domain" description="SH3" evidence="5">
    <location>
        <begin position="1"/>
        <end position="62"/>
    </location>
</feature>
<feature type="compositionally biased region" description="Low complexity" evidence="4">
    <location>
        <begin position="81"/>
        <end position="94"/>
    </location>
</feature>
<dbReference type="Gene3D" id="1.10.150.50">
    <property type="entry name" value="Transcription Factor, Ets-1"/>
    <property type="match status" value="1"/>
</dbReference>
<dbReference type="SMART" id="SM00233">
    <property type="entry name" value="PH"/>
    <property type="match status" value="1"/>
</dbReference>
<evidence type="ECO:0000259" key="6">
    <source>
        <dbReference type="PROSITE" id="PS50003"/>
    </source>
</evidence>
<dbReference type="PROSITE" id="PS50002">
    <property type="entry name" value="SH3"/>
    <property type="match status" value="1"/>
</dbReference>
<feature type="domain" description="PH" evidence="6">
    <location>
        <begin position="544"/>
        <end position="655"/>
    </location>
</feature>
<keyword evidence="1 3" id="KW-0728">SH3 domain</keyword>
<comment type="caution">
    <text evidence="8">The sequence shown here is derived from an EMBL/GenBank/DDBJ whole genome shotgun (WGS) entry which is preliminary data.</text>
</comment>
<feature type="compositionally biased region" description="Polar residues" evidence="4">
    <location>
        <begin position="288"/>
        <end position="310"/>
    </location>
</feature>
<dbReference type="PANTHER" id="PTHR22902">
    <property type="entry name" value="SESQUIPEDALIAN"/>
    <property type="match status" value="1"/>
</dbReference>
<keyword evidence="2" id="KW-0597">Phosphoprotein</keyword>
<feature type="region of interest" description="Disordered" evidence="4">
    <location>
        <begin position="454"/>
        <end position="494"/>
    </location>
</feature>
<dbReference type="Pfam" id="PF07647">
    <property type="entry name" value="SAM_2"/>
    <property type="match status" value="1"/>
</dbReference>
<dbReference type="Gene3D" id="2.30.29.30">
    <property type="entry name" value="Pleckstrin-homology domain (PH domain)/Phosphotyrosine-binding domain (PTB)"/>
    <property type="match status" value="1"/>
</dbReference>
<dbReference type="SMART" id="SM00326">
    <property type="entry name" value="SH3"/>
    <property type="match status" value="1"/>
</dbReference>